<dbReference type="RefSeq" id="WP_102754497.1">
    <property type="nucleotide sequence ID" value="NZ_CP025791.1"/>
</dbReference>
<feature type="transmembrane region" description="Helical" evidence="1">
    <location>
        <begin position="184"/>
        <end position="205"/>
    </location>
</feature>
<sequence length="247" mass="29224">MYKSKVLGGFVLLVYVLFAFFEFRGDDTLAHSLDYVITPLIAITYLIFAQKKNVFFVLFILCYSVSDLIGLIISHIPEPYIKQYELYQVDYFVGNLLFILAYLFLFIKISKSLSFFYVLRNFKIHLIVLTVLNIYLVYVLQLILSPNLEKFDEYFLEMTYNIVMLLLLSSALLNYFYRDNKKSLYLFIGALCIVFSEVMQVAYFYITERSLLNFISTTLTLTAFYFFYQQSQLLNELSEEEKYMVIE</sequence>
<dbReference type="OrthoDB" id="1443753at2"/>
<feature type="transmembrane region" description="Helical" evidence="1">
    <location>
        <begin position="158"/>
        <end position="177"/>
    </location>
</feature>
<feature type="transmembrane region" description="Helical" evidence="1">
    <location>
        <begin position="96"/>
        <end position="119"/>
    </location>
</feature>
<keyword evidence="1" id="KW-1133">Transmembrane helix</keyword>
<dbReference type="EMBL" id="CP025791">
    <property type="protein sequence ID" value="AUP77838.1"/>
    <property type="molecule type" value="Genomic_DNA"/>
</dbReference>
<keyword evidence="3" id="KW-1185">Reference proteome</keyword>
<dbReference type="Proteomes" id="UP000235826">
    <property type="component" value="Chromosome"/>
</dbReference>
<evidence type="ECO:0000256" key="1">
    <source>
        <dbReference type="SAM" id="Phobius"/>
    </source>
</evidence>
<feature type="transmembrane region" description="Helical" evidence="1">
    <location>
        <begin position="29"/>
        <end position="48"/>
    </location>
</feature>
<evidence type="ECO:0008006" key="4">
    <source>
        <dbReference type="Google" id="ProtNLM"/>
    </source>
</evidence>
<evidence type="ECO:0000313" key="2">
    <source>
        <dbReference type="EMBL" id="AUP77838.1"/>
    </source>
</evidence>
<accession>A0A2K9PLW6</accession>
<name>A0A2K9PLW6_9FLAO</name>
<feature type="transmembrane region" description="Helical" evidence="1">
    <location>
        <begin position="55"/>
        <end position="76"/>
    </location>
</feature>
<keyword evidence="1" id="KW-0472">Membrane</keyword>
<feature type="transmembrane region" description="Helical" evidence="1">
    <location>
        <begin position="126"/>
        <end position="146"/>
    </location>
</feature>
<gene>
    <name evidence="2" type="ORF">C1H87_03540</name>
</gene>
<reference evidence="2 3" key="1">
    <citation type="submission" date="2018-01" db="EMBL/GenBank/DDBJ databases">
        <title>Complete genome sequence of Flavivirga eckloniae ECD14 isolated from seaweed Ecklonia cava.</title>
        <authorList>
            <person name="Lee J.H."/>
            <person name="Baik K.S."/>
            <person name="Seong C.N."/>
        </authorList>
    </citation>
    <scope>NUCLEOTIDE SEQUENCE [LARGE SCALE GENOMIC DNA]</scope>
    <source>
        <strain evidence="2 3">ECD14</strain>
    </source>
</reference>
<feature type="transmembrane region" description="Helical" evidence="1">
    <location>
        <begin position="211"/>
        <end position="228"/>
    </location>
</feature>
<proteinExistence type="predicted"/>
<dbReference type="AlphaFoldDB" id="A0A2K9PLW6"/>
<evidence type="ECO:0000313" key="3">
    <source>
        <dbReference type="Proteomes" id="UP000235826"/>
    </source>
</evidence>
<keyword evidence="1" id="KW-0812">Transmembrane</keyword>
<dbReference type="KEGG" id="fek:C1H87_03540"/>
<protein>
    <recommendedName>
        <fullName evidence="4">Lysoplasmalogenase</fullName>
    </recommendedName>
</protein>
<organism evidence="2 3">
    <name type="scientific">Flavivirga eckloniae</name>
    <dbReference type="NCBI Taxonomy" id="1803846"/>
    <lineage>
        <taxon>Bacteria</taxon>
        <taxon>Pseudomonadati</taxon>
        <taxon>Bacteroidota</taxon>
        <taxon>Flavobacteriia</taxon>
        <taxon>Flavobacteriales</taxon>
        <taxon>Flavobacteriaceae</taxon>
        <taxon>Flavivirga</taxon>
    </lineage>
</organism>